<evidence type="ECO:0000313" key="3">
    <source>
        <dbReference type="Proteomes" id="UP000198857"/>
    </source>
</evidence>
<organism evidence="2 3">
    <name type="scientific">Geodermatophilus dictyosporus</name>
    <dbReference type="NCBI Taxonomy" id="1523247"/>
    <lineage>
        <taxon>Bacteria</taxon>
        <taxon>Bacillati</taxon>
        <taxon>Actinomycetota</taxon>
        <taxon>Actinomycetes</taxon>
        <taxon>Geodermatophilales</taxon>
        <taxon>Geodermatophilaceae</taxon>
        <taxon>Geodermatophilus</taxon>
    </lineage>
</organism>
<accession>A0A1I5LGH8</accession>
<evidence type="ECO:0000313" key="2">
    <source>
        <dbReference type="EMBL" id="SFO96307.1"/>
    </source>
</evidence>
<dbReference type="InterPro" id="IPR029058">
    <property type="entry name" value="AB_hydrolase_fold"/>
</dbReference>
<keyword evidence="3" id="KW-1185">Reference proteome</keyword>
<dbReference type="Pfam" id="PF01738">
    <property type="entry name" value="DLH"/>
    <property type="match status" value="1"/>
</dbReference>
<protein>
    <submittedName>
        <fullName evidence="2">Dienelactone hydrolase</fullName>
    </submittedName>
</protein>
<dbReference type="Gene3D" id="3.40.50.1820">
    <property type="entry name" value="alpha/beta hydrolase"/>
    <property type="match status" value="1"/>
</dbReference>
<dbReference type="GO" id="GO:0016787">
    <property type="term" value="F:hydrolase activity"/>
    <property type="evidence" value="ECO:0007669"/>
    <property type="project" value="UniProtKB-KW"/>
</dbReference>
<proteinExistence type="predicted"/>
<feature type="domain" description="Dienelactone hydrolase" evidence="1">
    <location>
        <begin position="7"/>
        <end position="193"/>
    </location>
</feature>
<dbReference type="STRING" id="1523247.SAMN05660464_1735"/>
<dbReference type="EMBL" id="FOWQ01000002">
    <property type="protein sequence ID" value="SFO96307.1"/>
    <property type="molecule type" value="Genomic_DNA"/>
</dbReference>
<dbReference type="InterPro" id="IPR002925">
    <property type="entry name" value="Dienelactn_hydro"/>
</dbReference>
<dbReference type="PANTHER" id="PTHR46623">
    <property type="entry name" value="CARBOXYMETHYLENEBUTENOLIDASE-RELATED"/>
    <property type="match status" value="1"/>
</dbReference>
<evidence type="ECO:0000259" key="1">
    <source>
        <dbReference type="Pfam" id="PF01738"/>
    </source>
</evidence>
<dbReference type="InterPro" id="IPR051049">
    <property type="entry name" value="Dienelactone_hydrolase-like"/>
</dbReference>
<dbReference type="Proteomes" id="UP000198857">
    <property type="component" value="Unassembled WGS sequence"/>
</dbReference>
<sequence>MAGMASIALFHSVLGVRAGVLDAAGRLRAAGHDVLVVDQYGGRFFDDYAEAGAHAGSVGFPALMAAALEAVRDLPDGFVAAGFSNGAGMAEYVATRRRCAGVLLFSGALPVAVLGAPSWPAGLPAQLHTAAGDPLRSAGWAAQLADEVAAAGGELEAFEYPGEGHLFTDPGLPAEYDPVATEALWRHALAFCARVAG</sequence>
<name>A0A1I5LGH8_9ACTN</name>
<dbReference type="PANTHER" id="PTHR46623:SF6">
    <property type="entry name" value="ALPHA_BETA-HYDROLASES SUPERFAMILY PROTEIN"/>
    <property type="match status" value="1"/>
</dbReference>
<reference evidence="3" key="1">
    <citation type="submission" date="2016-10" db="EMBL/GenBank/DDBJ databases">
        <authorList>
            <person name="Varghese N."/>
            <person name="Submissions S."/>
        </authorList>
    </citation>
    <scope>NUCLEOTIDE SEQUENCE [LARGE SCALE GENOMIC DNA]</scope>
    <source>
        <strain evidence="3">DSM 44208</strain>
    </source>
</reference>
<keyword evidence="2" id="KW-0378">Hydrolase</keyword>
<dbReference type="AlphaFoldDB" id="A0A1I5LGH8"/>
<dbReference type="SUPFAM" id="SSF53474">
    <property type="entry name" value="alpha/beta-Hydrolases"/>
    <property type="match status" value="1"/>
</dbReference>
<gene>
    <name evidence="2" type="ORF">SAMN05660464_1735</name>
</gene>